<name>A0ACC0ZL16_9ROSI</name>
<sequence length="93" mass="10581">MANPIISVPLFEKVFPKNTYQRAVDVTILFLLFCLLIFRLLSFNNHGLAWFSLSYASYGSLSIGFSLFAPDGLLCYTKHFPNASSNRCRNFHP</sequence>
<dbReference type="EMBL" id="CM047736">
    <property type="protein sequence ID" value="KAJ0052402.1"/>
    <property type="molecule type" value="Genomic_DNA"/>
</dbReference>
<dbReference type="Proteomes" id="UP001163603">
    <property type="component" value="Chromosome 1"/>
</dbReference>
<evidence type="ECO:0000313" key="1">
    <source>
        <dbReference type="EMBL" id="KAJ0052402.1"/>
    </source>
</evidence>
<reference evidence="2" key="1">
    <citation type="journal article" date="2023" name="G3 (Bethesda)">
        <title>Genome assembly and association tests identify interacting loci associated with vigor, precocity, and sex in interspecific pistachio rootstocks.</title>
        <authorList>
            <person name="Palmer W."/>
            <person name="Jacygrad E."/>
            <person name="Sagayaradj S."/>
            <person name="Cavanaugh K."/>
            <person name="Han R."/>
            <person name="Bertier L."/>
            <person name="Beede B."/>
            <person name="Kafkas S."/>
            <person name="Golino D."/>
            <person name="Preece J."/>
            <person name="Michelmore R."/>
        </authorList>
    </citation>
    <scope>NUCLEOTIDE SEQUENCE [LARGE SCALE GENOMIC DNA]</scope>
</reference>
<evidence type="ECO:0000313" key="2">
    <source>
        <dbReference type="Proteomes" id="UP001163603"/>
    </source>
</evidence>
<gene>
    <name evidence="1" type="ORF">Pint_01999</name>
</gene>
<accession>A0ACC0ZL16</accession>
<organism evidence="1 2">
    <name type="scientific">Pistacia integerrima</name>
    <dbReference type="NCBI Taxonomy" id="434235"/>
    <lineage>
        <taxon>Eukaryota</taxon>
        <taxon>Viridiplantae</taxon>
        <taxon>Streptophyta</taxon>
        <taxon>Embryophyta</taxon>
        <taxon>Tracheophyta</taxon>
        <taxon>Spermatophyta</taxon>
        <taxon>Magnoliopsida</taxon>
        <taxon>eudicotyledons</taxon>
        <taxon>Gunneridae</taxon>
        <taxon>Pentapetalae</taxon>
        <taxon>rosids</taxon>
        <taxon>malvids</taxon>
        <taxon>Sapindales</taxon>
        <taxon>Anacardiaceae</taxon>
        <taxon>Pistacia</taxon>
    </lineage>
</organism>
<proteinExistence type="predicted"/>
<keyword evidence="2" id="KW-1185">Reference proteome</keyword>
<comment type="caution">
    <text evidence="1">The sequence shown here is derived from an EMBL/GenBank/DDBJ whole genome shotgun (WGS) entry which is preliminary data.</text>
</comment>
<protein>
    <submittedName>
        <fullName evidence="1">Uncharacterized protein</fullName>
    </submittedName>
</protein>